<name>A0A7X3MM87_9FIRM</name>
<keyword evidence="2" id="KW-0614">Plasmid</keyword>
<comment type="caution">
    <text evidence="2">The sequence shown here is derived from an EMBL/GenBank/DDBJ whole genome shotgun (WGS) entry which is preliminary data.</text>
</comment>
<proteinExistence type="predicted"/>
<evidence type="ECO:0008006" key="4">
    <source>
        <dbReference type="Google" id="ProtNLM"/>
    </source>
</evidence>
<protein>
    <recommendedName>
        <fullName evidence="4">PRTRC system protein A</fullName>
    </recommendedName>
</protein>
<dbReference type="EMBL" id="WUQX01000003">
    <property type="protein sequence ID" value="MXP79038.1"/>
    <property type="molecule type" value="Genomic_DNA"/>
</dbReference>
<evidence type="ECO:0000256" key="1">
    <source>
        <dbReference type="SAM" id="MobiDB-lite"/>
    </source>
</evidence>
<dbReference type="Proteomes" id="UP000460412">
    <property type="component" value="Unassembled WGS sequence"/>
</dbReference>
<reference evidence="2 3" key="1">
    <citation type="submission" date="2019-12" db="EMBL/GenBank/DDBJ databases">
        <title>Sporaefaciens musculi gen. nov., sp. nov., a novel bacterium isolated from the caecum of an obese mouse.</title>
        <authorList>
            <person name="Rasmussen T.S."/>
            <person name="Streidl T."/>
            <person name="Hitch T.C.A."/>
            <person name="Wortmann E."/>
            <person name="Deptula P."/>
            <person name="Hansen M."/>
            <person name="Nielsen D.S."/>
            <person name="Clavel T."/>
            <person name="Vogensen F.K."/>
        </authorList>
    </citation>
    <scope>NUCLEOTIDE SEQUENCE [LARGE SCALE GENOMIC DNA]</scope>
    <source>
        <strain evidence="2 3">WCA-9-b2</strain>
        <plasmid evidence="2">unnamed</plasmid>
    </source>
</reference>
<dbReference type="AlphaFoldDB" id="A0A7X3MM87"/>
<gene>
    <name evidence="2" type="ORF">GN277_28155</name>
</gene>
<feature type="region of interest" description="Disordered" evidence="1">
    <location>
        <begin position="16"/>
        <end position="37"/>
    </location>
</feature>
<feature type="compositionally biased region" description="Basic residues" evidence="1">
    <location>
        <begin position="21"/>
        <end position="35"/>
    </location>
</feature>
<organism evidence="2 3">
    <name type="scientific">Sporofaciens musculi</name>
    <dbReference type="NCBI Taxonomy" id="2681861"/>
    <lineage>
        <taxon>Bacteria</taxon>
        <taxon>Bacillati</taxon>
        <taxon>Bacillota</taxon>
        <taxon>Clostridia</taxon>
        <taxon>Lachnospirales</taxon>
        <taxon>Lachnospiraceae</taxon>
        <taxon>Sporofaciens</taxon>
    </lineage>
</organism>
<sequence>MDLFDIFGITEEELKDEKKASAKPKKKEKKEKKEKKQGTNYKLPVSFCAGHLRQIFYDEAAGTWSEDTLKKNIRSTFRELAGIFFKISVMNVEEKEEGIETYIRPEIMYKEFTNEDKLEFPLEVTAGTESLWLDTKMSLDEIRALWVEAHPEYDGCRFQYDEIQKLLIPFMERNAPGGKKYTFPVTVGYLGIQETYGEEDFGVSEVTEAELQQKFASHYPEFSECGFAYIEEQNHLFPVMKSGQEEKDKSIAIPVEVRASGFSLTINPEDIQGKRSATLEEIREVLEGVYPEYTKDRTDMQYDQRHFVVPVLISSRKGLEIRPLNPGWKHEIIEDEYQDKWRVETTPFGVFRCNSSKKDQAAFQLSAHKIPRRILEDVIRIFKKTPALEHALQIFYDNSKDSYILFEPEQCVTRGSVKFKRDLQMEQKYILVMDIHSHGMYSAFFSSVDNEDEKGIRLYMVFGNLDRHTPGYALRVGVAGIFGEVALEDIFEGRSEA</sequence>
<geneLocation type="plasmid" evidence="2">
    <name>unnamed</name>
</geneLocation>
<evidence type="ECO:0000313" key="2">
    <source>
        <dbReference type="EMBL" id="MXP79038.1"/>
    </source>
</evidence>
<evidence type="ECO:0000313" key="3">
    <source>
        <dbReference type="Proteomes" id="UP000460412"/>
    </source>
</evidence>
<keyword evidence="3" id="KW-1185">Reference proteome</keyword>
<accession>A0A7X3MM87</accession>
<dbReference type="RefSeq" id="WP_159757564.1">
    <property type="nucleotide sequence ID" value="NZ_WUQX01000003.1"/>
</dbReference>